<gene>
    <name evidence="2" type="ORF">JOB18_040655</name>
</gene>
<evidence type="ECO:0000313" key="2">
    <source>
        <dbReference type="EMBL" id="KAG7505813.1"/>
    </source>
</evidence>
<dbReference type="Proteomes" id="UP000693946">
    <property type="component" value="Linkage Group LG19"/>
</dbReference>
<protein>
    <submittedName>
        <fullName evidence="2">Uncharacterized protein</fullName>
    </submittedName>
</protein>
<dbReference type="EMBL" id="JAGKHQ010000011">
    <property type="protein sequence ID" value="KAG7505813.1"/>
    <property type="molecule type" value="Genomic_DNA"/>
</dbReference>
<comment type="caution">
    <text evidence="2">The sequence shown here is derived from an EMBL/GenBank/DDBJ whole genome shotgun (WGS) entry which is preliminary data.</text>
</comment>
<dbReference type="AlphaFoldDB" id="A0AAV6RMH0"/>
<evidence type="ECO:0000256" key="1">
    <source>
        <dbReference type="SAM" id="MobiDB-lite"/>
    </source>
</evidence>
<evidence type="ECO:0000313" key="3">
    <source>
        <dbReference type="Proteomes" id="UP000693946"/>
    </source>
</evidence>
<keyword evidence="3" id="KW-1185">Reference proteome</keyword>
<organism evidence="2 3">
    <name type="scientific">Solea senegalensis</name>
    <name type="common">Senegalese sole</name>
    <dbReference type="NCBI Taxonomy" id="28829"/>
    <lineage>
        <taxon>Eukaryota</taxon>
        <taxon>Metazoa</taxon>
        <taxon>Chordata</taxon>
        <taxon>Craniata</taxon>
        <taxon>Vertebrata</taxon>
        <taxon>Euteleostomi</taxon>
        <taxon>Actinopterygii</taxon>
        <taxon>Neopterygii</taxon>
        <taxon>Teleostei</taxon>
        <taxon>Neoteleostei</taxon>
        <taxon>Acanthomorphata</taxon>
        <taxon>Carangaria</taxon>
        <taxon>Pleuronectiformes</taxon>
        <taxon>Pleuronectoidei</taxon>
        <taxon>Soleidae</taxon>
        <taxon>Solea</taxon>
    </lineage>
</organism>
<feature type="region of interest" description="Disordered" evidence="1">
    <location>
        <begin position="1"/>
        <end position="22"/>
    </location>
</feature>
<name>A0AAV6RMH0_SOLSE</name>
<sequence length="93" mass="10246">MKDDVDEAPLEHKRRAKGRETCSSLAKRLGDLEEKQSWTTPTLTRNTCTQGICACASALKTPNLCRTEPNISCERSQFCMSQADSVKPRGCGP</sequence>
<reference evidence="2 3" key="1">
    <citation type="journal article" date="2021" name="Sci. Rep.">
        <title>Chromosome anchoring in Senegalese sole (Solea senegalensis) reveals sex-associated markers and genome rearrangements in flatfish.</title>
        <authorList>
            <person name="Guerrero-Cozar I."/>
            <person name="Gomez-Garrido J."/>
            <person name="Berbel C."/>
            <person name="Martinez-Blanch J.F."/>
            <person name="Alioto T."/>
            <person name="Claros M.G."/>
            <person name="Gagnaire P.A."/>
            <person name="Manchado M."/>
        </authorList>
    </citation>
    <scope>NUCLEOTIDE SEQUENCE [LARGE SCALE GENOMIC DNA]</scope>
    <source>
        <strain evidence="2">Sse05_10M</strain>
    </source>
</reference>
<accession>A0AAV6RMH0</accession>
<proteinExistence type="predicted"/>